<keyword evidence="6 8" id="KW-0511">Multifunctional enzyme</keyword>
<dbReference type="AlphaFoldDB" id="A0A1Y6EPG1"/>
<dbReference type="InterPro" id="IPR013546">
    <property type="entry name" value="PII_UdlTrfase/GS_AdlTrfase"/>
</dbReference>
<dbReference type="SUPFAM" id="SSF81301">
    <property type="entry name" value="Nucleotidyltransferase"/>
    <property type="match status" value="1"/>
</dbReference>
<comment type="activity regulation">
    <text evidence="8">Uridylyltransferase (UTase) activity is inhibited by glutamine, while glutamine activates uridylyl-removing (UR) activity.</text>
</comment>
<dbReference type="GO" id="GO:0008893">
    <property type="term" value="F:guanosine-3',5'-bis(diphosphate) 3'-diphosphatase activity"/>
    <property type="evidence" value="ECO:0007669"/>
    <property type="project" value="UniProtKB-EC"/>
</dbReference>
<gene>
    <name evidence="8" type="primary">glnD</name>
    <name evidence="11" type="ORF">SAMN06297229_1025</name>
</gene>
<dbReference type="PIRSF" id="PIRSF006288">
    <property type="entry name" value="PII_uridyltransf"/>
    <property type="match status" value="1"/>
</dbReference>
<evidence type="ECO:0000256" key="7">
    <source>
        <dbReference type="ARBA" id="ARBA00047968"/>
    </source>
</evidence>
<evidence type="ECO:0000313" key="11">
    <source>
        <dbReference type="EMBL" id="SMQ64447.1"/>
    </source>
</evidence>
<dbReference type="PROSITE" id="PS51671">
    <property type="entry name" value="ACT"/>
    <property type="match status" value="2"/>
</dbReference>
<feature type="domain" description="ACT" evidence="9">
    <location>
        <begin position="688"/>
        <end position="769"/>
    </location>
</feature>
<sequence>MFKPHWPAQLAVAGYKEQLQNYHAWAAEQFITADIEALVVDRAKFFDSLITHLWQEFDLPTKDISVLAVGGYGRGVLHPGSDIDLLFLYDGQLIDTTIQKITAMTTLLWDIKIDLGHSVRTPTECFKLAGKDITVATSLIEHRYLAGDPALADQLHYDLQNHFPWSSRDFYHAKVAEQNERHQQYHGTSYNLEPNLKSSPGGLRDVQTIGWIAKQHFKTQTDESLVEYGYMSADERLELHEHTLLLWRIRYALHLEVGKREDRLLFDYQPGVAARLGYGTNGKPAVEAMMKDYFNAVLGVSELNRMLLQFFEQAILGGYDFSEEFMIDQDFSIVNGLINARHDQVFTDDRHIMKFFLAIAQHDSITGIHSHTIRLLRESRERLQHPLSDNPECRAMFMQLLRHPRGCGKAFELLHRSRIIAHYLPQWQHIVGQMQFDLFHAYTVDEHTFRLVRNLHRYSEPEFAEDFPLCTELVAKMEKPELLYLAGIFHDIAKGRGGDHSELGELDARNFGLQHQLSDKDTDLVAWLVRQHLLMSVTAQKRDIHDPEVIQHFAGEVKTLKRLDYLYCLTVADIRATNSSLWNNWKASLLEELYRATAQHLKQDEENAAASMRKNISNHKTHAMGLLLSAGFDHKEVNELWGRFTADYFLRHRAEQIAWHSQHILQLTDDYALPLVLVGNESQQGTTELFIYHQEQTHLFAAVAAVLDSQRLNIHDAQILATRDGFVMDTFVVLQHDGKPLTDVNRIEELKQVLYDVLHKRQSLPGNQRRLPRRLRHFNVPTHIEFLPQRNKRRTTIELTALDQPGLVAKVARVLQDMQLNLLAAKITTIGEQAEDLFILSNDQQNALNDEQKQELTARITAALKS</sequence>
<dbReference type="GO" id="GO:0008773">
    <property type="term" value="F:[protein-PII] uridylyltransferase activity"/>
    <property type="evidence" value="ECO:0007669"/>
    <property type="project" value="UniProtKB-UniRule"/>
</dbReference>
<dbReference type="OrthoDB" id="9758038at2"/>
<dbReference type="HAMAP" id="MF_00277">
    <property type="entry name" value="PII_uridylyl_transf"/>
    <property type="match status" value="1"/>
</dbReference>
<dbReference type="PANTHER" id="PTHR47320">
    <property type="entry name" value="BIFUNCTIONAL URIDYLYLTRANSFERASE/URIDYLYL-REMOVING ENZYME"/>
    <property type="match status" value="1"/>
</dbReference>
<comment type="catalytic activity">
    <reaction evidence="7">
        <text>guanosine 3',5'-bis(diphosphate) + H2O = GDP + diphosphate + H(+)</text>
        <dbReference type="Rhea" id="RHEA:14253"/>
        <dbReference type="ChEBI" id="CHEBI:15377"/>
        <dbReference type="ChEBI" id="CHEBI:15378"/>
        <dbReference type="ChEBI" id="CHEBI:33019"/>
        <dbReference type="ChEBI" id="CHEBI:58189"/>
        <dbReference type="ChEBI" id="CHEBI:77828"/>
        <dbReference type="EC" id="3.1.7.2"/>
    </reaction>
</comment>
<dbReference type="Gene3D" id="1.10.3210.10">
    <property type="entry name" value="Hypothetical protein af1432"/>
    <property type="match status" value="1"/>
</dbReference>
<comment type="catalytic activity">
    <reaction evidence="8">
        <text>[protein-PII]-L-tyrosine + UTP = [protein-PII]-uridylyl-L-tyrosine + diphosphate</text>
        <dbReference type="Rhea" id="RHEA:13673"/>
        <dbReference type="Rhea" id="RHEA-COMP:12147"/>
        <dbReference type="Rhea" id="RHEA-COMP:12148"/>
        <dbReference type="ChEBI" id="CHEBI:33019"/>
        <dbReference type="ChEBI" id="CHEBI:46398"/>
        <dbReference type="ChEBI" id="CHEBI:46858"/>
        <dbReference type="ChEBI" id="CHEBI:90602"/>
        <dbReference type="EC" id="2.7.7.59"/>
    </reaction>
</comment>
<dbReference type="SUPFAM" id="SSF81593">
    <property type="entry name" value="Nucleotidyltransferase substrate binding subunit/domain"/>
    <property type="match status" value="1"/>
</dbReference>
<feature type="domain" description="ACT" evidence="9">
    <location>
        <begin position="796"/>
        <end position="866"/>
    </location>
</feature>
<evidence type="ECO:0000256" key="8">
    <source>
        <dbReference type="HAMAP-Rule" id="MF_00277"/>
    </source>
</evidence>
<dbReference type="CDD" id="cd04900">
    <property type="entry name" value="ACT_UUR-like_1"/>
    <property type="match status" value="1"/>
</dbReference>
<dbReference type="InterPro" id="IPR002934">
    <property type="entry name" value="Polymerase_NTP_transf_dom"/>
</dbReference>
<keyword evidence="3" id="KW-0677">Repeat</keyword>
<dbReference type="EMBL" id="FXWH01000001">
    <property type="protein sequence ID" value="SMQ64447.1"/>
    <property type="molecule type" value="Genomic_DNA"/>
</dbReference>
<dbReference type="SMART" id="SM00471">
    <property type="entry name" value="HDc"/>
    <property type="match status" value="1"/>
</dbReference>
<dbReference type="Pfam" id="PF01966">
    <property type="entry name" value="HD"/>
    <property type="match status" value="1"/>
</dbReference>
<dbReference type="SUPFAM" id="SSF109604">
    <property type="entry name" value="HD-domain/PDEase-like"/>
    <property type="match status" value="1"/>
</dbReference>
<evidence type="ECO:0000256" key="3">
    <source>
        <dbReference type="ARBA" id="ARBA00022737"/>
    </source>
</evidence>
<keyword evidence="2 8" id="KW-0548">Nucleotidyltransferase</keyword>
<name>A0A1Y6EPG1_9GAMM</name>
<protein>
    <recommendedName>
        <fullName evidence="8">Bifunctional uridylyltransferase/uridylyl-removing enzyme</fullName>
        <shortName evidence="8">UTase/UR</shortName>
    </recommendedName>
    <alternativeName>
        <fullName evidence="8">Bifunctional [protein-PII] modification enzyme</fullName>
    </alternativeName>
    <alternativeName>
        <fullName evidence="8">Bifunctional nitrogen sensor protein</fullName>
    </alternativeName>
    <domain>
        <recommendedName>
            <fullName evidence="8">[Protein-PII] uridylyltransferase</fullName>
            <shortName evidence="8">PII uridylyltransferase</shortName>
            <shortName evidence="8">UTase</shortName>
            <ecNumber evidence="8">2.7.7.59</ecNumber>
        </recommendedName>
    </domain>
    <domain>
        <recommendedName>
            <fullName evidence="8">[Protein-PII]-UMP uridylyl-removing enzyme</fullName>
            <shortName evidence="8">UR</shortName>
            <ecNumber evidence="8">3.1.4.-</ecNumber>
        </recommendedName>
    </domain>
</protein>
<dbReference type="Pfam" id="PF08335">
    <property type="entry name" value="GlnD_UR_UTase"/>
    <property type="match status" value="1"/>
</dbReference>
<comment type="cofactor">
    <cofactor evidence="8">
        <name>Mg(2+)</name>
        <dbReference type="ChEBI" id="CHEBI:18420"/>
    </cofactor>
</comment>
<comment type="caution">
    <text evidence="8">Lacks conserved residue(s) required for the propagation of feature annotation.</text>
</comment>
<keyword evidence="4 8" id="KW-0378">Hydrolase</keyword>
<dbReference type="PANTHER" id="PTHR47320:SF1">
    <property type="entry name" value="BIFUNCTIONAL URIDYLYLTRANSFERASE_URIDYLYL-REMOVING ENZYME"/>
    <property type="match status" value="1"/>
</dbReference>
<reference evidence="12" key="1">
    <citation type="submission" date="2017-04" db="EMBL/GenBank/DDBJ databases">
        <authorList>
            <person name="Varghese N."/>
            <person name="Submissions S."/>
        </authorList>
    </citation>
    <scope>NUCLEOTIDE SEQUENCE [LARGE SCALE GENOMIC DNA]</scope>
</reference>
<evidence type="ECO:0000259" key="10">
    <source>
        <dbReference type="PROSITE" id="PS51831"/>
    </source>
</evidence>
<accession>A0A1Y6EPG1</accession>
<keyword evidence="5 8" id="KW-0460">Magnesium</keyword>
<dbReference type="Proteomes" id="UP000194450">
    <property type="component" value="Unassembled WGS sequence"/>
</dbReference>
<evidence type="ECO:0000256" key="2">
    <source>
        <dbReference type="ARBA" id="ARBA00022695"/>
    </source>
</evidence>
<evidence type="ECO:0000256" key="6">
    <source>
        <dbReference type="ARBA" id="ARBA00023268"/>
    </source>
</evidence>
<dbReference type="GO" id="GO:0008081">
    <property type="term" value="F:phosphoric diester hydrolase activity"/>
    <property type="evidence" value="ECO:0007669"/>
    <property type="project" value="UniProtKB-UniRule"/>
</dbReference>
<evidence type="ECO:0000256" key="1">
    <source>
        <dbReference type="ARBA" id="ARBA00022679"/>
    </source>
</evidence>
<dbReference type="CDD" id="cd05401">
    <property type="entry name" value="NT_GlnE_GlnD_like"/>
    <property type="match status" value="1"/>
</dbReference>
<comment type="catalytic activity">
    <reaction evidence="8">
        <text>[protein-PII]-uridylyl-L-tyrosine + H2O = [protein-PII]-L-tyrosine + UMP + H(+)</text>
        <dbReference type="Rhea" id="RHEA:48600"/>
        <dbReference type="Rhea" id="RHEA-COMP:12147"/>
        <dbReference type="Rhea" id="RHEA-COMP:12148"/>
        <dbReference type="ChEBI" id="CHEBI:15377"/>
        <dbReference type="ChEBI" id="CHEBI:15378"/>
        <dbReference type="ChEBI" id="CHEBI:46858"/>
        <dbReference type="ChEBI" id="CHEBI:57865"/>
        <dbReference type="ChEBI" id="CHEBI:90602"/>
    </reaction>
</comment>
<dbReference type="Gene3D" id="3.30.70.260">
    <property type="match status" value="1"/>
</dbReference>
<comment type="domain">
    <text evidence="8">Has four distinct domains: an N-terminal nucleotidyltransferase (NT) domain responsible for UTase activity, a central HD domain that encodes UR activity, and two C-terminal ACT domains that seem to have a role in glutamine sensing.</text>
</comment>
<dbReference type="InterPro" id="IPR043519">
    <property type="entry name" value="NT_sf"/>
</dbReference>
<dbReference type="SUPFAM" id="SSF55021">
    <property type="entry name" value="ACT-like"/>
    <property type="match status" value="2"/>
</dbReference>
<comment type="similarity">
    <text evidence="8">Belongs to the GlnD family.</text>
</comment>
<feature type="region of interest" description="Uridylyltransferase" evidence="8">
    <location>
        <begin position="1"/>
        <end position="326"/>
    </location>
</feature>
<dbReference type="Pfam" id="PF01842">
    <property type="entry name" value="ACT"/>
    <property type="match status" value="1"/>
</dbReference>
<dbReference type="Pfam" id="PF01909">
    <property type="entry name" value="NTP_transf_2"/>
    <property type="match status" value="1"/>
</dbReference>
<dbReference type="GO" id="GO:0006808">
    <property type="term" value="P:regulation of nitrogen utilization"/>
    <property type="evidence" value="ECO:0007669"/>
    <property type="project" value="UniProtKB-UniRule"/>
</dbReference>
<dbReference type="RefSeq" id="WP_086434843.1">
    <property type="nucleotide sequence ID" value="NZ_FXWH01000001.1"/>
</dbReference>
<evidence type="ECO:0000256" key="4">
    <source>
        <dbReference type="ARBA" id="ARBA00022801"/>
    </source>
</evidence>
<evidence type="ECO:0000259" key="9">
    <source>
        <dbReference type="PROSITE" id="PS51671"/>
    </source>
</evidence>
<dbReference type="InterPro" id="IPR010043">
    <property type="entry name" value="UTase/UR"/>
</dbReference>
<evidence type="ECO:0000256" key="5">
    <source>
        <dbReference type="ARBA" id="ARBA00022842"/>
    </source>
</evidence>
<evidence type="ECO:0000313" key="12">
    <source>
        <dbReference type="Proteomes" id="UP000194450"/>
    </source>
</evidence>
<dbReference type="InterPro" id="IPR003607">
    <property type="entry name" value="HD/PDEase_dom"/>
</dbReference>
<comment type="function">
    <text evidence="8">Modifies, by uridylylation and deuridylylation, the PII regulatory proteins (GlnB and homologs), in response to the nitrogen status of the cell that GlnD senses through the glutamine level. Under low glutamine levels, catalyzes the conversion of the PII proteins and UTP to PII-UMP and PPi, while under higher glutamine levels, GlnD hydrolyzes PII-UMP to PII and UMP (deuridylylation). Thus, controls uridylylation state and activity of the PII proteins, and plays an important role in the regulation of nitrogen metabolism.</text>
</comment>
<dbReference type="InterPro" id="IPR006674">
    <property type="entry name" value="HD_domain"/>
</dbReference>
<dbReference type="InterPro" id="IPR002912">
    <property type="entry name" value="ACT_dom"/>
</dbReference>
<organism evidence="11 12">
    <name type="scientific">Pseudidiomarina planktonica</name>
    <dbReference type="NCBI Taxonomy" id="1323738"/>
    <lineage>
        <taxon>Bacteria</taxon>
        <taxon>Pseudomonadati</taxon>
        <taxon>Pseudomonadota</taxon>
        <taxon>Gammaproteobacteria</taxon>
        <taxon>Alteromonadales</taxon>
        <taxon>Idiomarinaceae</taxon>
        <taxon>Pseudidiomarina</taxon>
    </lineage>
</organism>
<dbReference type="InterPro" id="IPR045865">
    <property type="entry name" value="ACT-like_dom_sf"/>
</dbReference>
<dbReference type="CDD" id="cd04899">
    <property type="entry name" value="ACT_ACR-UUR-like_2"/>
    <property type="match status" value="1"/>
</dbReference>
<dbReference type="NCBIfam" id="TIGR01693">
    <property type="entry name" value="UTase_glnD"/>
    <property type="match status" value="1"/>
</dbReference>
<dbReference type="EC" id="2.7.7.59" evidence="8"/>
<dbReference type="PROSITE" id="PS51831">
    <property type="entry name" value="HD"/>
    <property type="match status" value="1"/>
</dbReference>
<feature type="domain" description="HD" evidence="10">
    <location>
        <begin position="444"/>
        <end position="566"/>
    </location>
</feature>
<dbReference type="EC" id="3.1.4.-" evidence="8"/>
<keyword evidence="12" id="KW-1185">Reference proteome</keyword>
<proteinExistence type="inferred from homology"/>
<dbReference type="CDD" id="cd00077">
    <property type="entry name" value="HDc"/>
    <property type="match status" value="1"/>
</dbReference>
<keyword evidence="1 8" id="KW-0808">Transferase</keyword>